<dbReference type="GO" id="GO:0004674">
    <property type="term" value="F:protein serine/threonine kinase activity"/>
    <property type="evidence" value="ECO:0007669"/>
    <property type="project" value="UniProtKB-KW"/>
</dbReference>
<keyword evidence="5" id="KW-0472">Membrane</keyword>
<feature type="transmembrane region" description="Helical" evidence="5">
    <location>
        <begin position="182"/>
        <end position="200"/>
    </location>
</feature>
<dbReference type="InterPro" id="IPR052059">
    <property type="entry name" value="CR_Ser/Thr_kinase"/>
</dbReference>
<evidence type="ECO:0000313" key="7">
    <source>
        <dbReference type="Proteomes" id="UP000238479"/>
    </source>
</evidence>
<evidence type="ECO:0000256" key="4">
    <source>
        <dbReference type="ARBA" id="ARBA00022840"/>
    </source>
</evidence>
<dbReference type="EMBL" id="PDCK01000040">
    <property type="protein sequence ID" value="PRQ46461.1"/>
    <property type="molecule type" value="Genomic_DNA"/>
</dbReference>
<evidence type="ECO:0000256" key="3">
    <source>
        <dbReference type="ARBA" id="ARBA00022777"/>
    </source>
</evidence>
<dbReference type="GO" id="GO:0005524">
    <property type="term" value="F:ATP binding"/>
    <property type="evidence" value="ECO:0007669"/>
    <property type="project" value="UniProtKB-KW"/>
</dbReference>
<comment type="caution">
    <text evidence="6">The sequence shown here is derived from an EMBL/GenBank/DDBJ whole genome shotgun (WGS) entry which is preliminary data.</text>
</comment>
<name>A0A2P6RJ87_ROSCH</name>
<protein>
    <submittedName>
        <fullName evidence="6">Putative non-specific serine/threonine protein kinase</fullName>
        <ecNumber evidence="6">2.7.11.1</ecNumber>
    </submittedName>
</protein>
<evidence type="ECO:0000256" key="2">
    <source>
        <dbReference type="ARBA" id="ARBA00022741"/>
    </source>
</evidence>
<keyword evidence="4" id="KW-0067">ATP-binding</keyword>
<dbReference type="PANTHER" id="PTHR47973">
    <property type="entry name" value="CYSTEINE-RICH RECEPTOR-LIKE PROTEIN KINASE 3"/>
    <property type="match status" value="1"/>
</dbReference>
<dbReference type="Gene3D" id="1.10.510.10">
    <property type="entry name" value="Transferase(Phosphotransferase) domain 1"/>
    <property type="match status" value="1"/>
</dbReference>
<gene>
    <name evidence="6" type="ORF">RchiOBHm_Chr2g0089311</name>
</gene>
<evidence type="ECO:0000256" key="5">
    <source>
        <dbReference type="SAM" id="Phobius"/>
    </source>
</evidence>
<evidence type="ECO:0000313" key="6">
    <source>
        <dbReference type="EMBL" id="PRQ46461.1"/>
    </source>
</evidence>
<dbReference type="Proteomes" id="UP000238479">
    <property type="component" value="Chromosome 2"/>
</dbReference>
<keyword evidence="3 6" id="KW-0418">Kinase</keyword>
<keyword evidence="6" id="KW-0723">Serine/threonine-protein kinase</keyword>
<keyword evidence="1 6" id="KW-0808">Transferase</keyword>
<keyword evidence="2" id="KW-0547">Nucleotide-binding</keyword>
<organism evidence="6 7">
    <name type="scientific">Rosa chinensis</name>
    <name type="common">China rose</name>
    <dbReference type="NCBI Taxonomy" id="74649"/>
    <lineage>
        <taxon>Eukaryota</taxon>
        <taxon>Viridiplantae</taxon>
        <taxon>Streptophyta</taxon>
        <taxon>Embryophyta</taxon>
        <taxon>Tracheophyta</taxon>
        <taxon>Spermatophyta</taxon>
        <taxon>Magnoliopsida</taxon>
        <taxon>eudicotyledons</taxon>
        <taxon>Gunneridae</taxon>
        <taxon>Pentapetalae</taxon>
        <taxon>rosids</taxon>
        <taxon>fabids</taxon>
        <taxon>Rosales</taxon>
        <taxon>Rosaceae</taxon>
        <taxon>Rosoideae</taxon>
        <taxon>Rosoideae incertae sedis</taxon>
        <taxon>Rosa</taxon>
    </lineage>
</organism>
<accession>A0A2P6RJ87</accession>
<proteinExistence type="predicted"/>
<keyword evidence="7" id="KW-1185">Reference proteome</keyword>
<dbReference type="EC" id="2.7.11.1" evidence="6"/>
<keyword evidence="5" id="KW-1133">Transmembrane helix</keyword>
<sequence>MRNSTFKQEDSDSDSLLHKVWKHYRSNELADMVDPCLRDHEFPAKEVSNVLQIGLLCTQASVTLRPSMAEVVLMLTANKERDIPIPNQPPFLNATTLEQASSIRSNSENSFVSNTLTKVETSSRWSLPAPLVWIIRVMYQLTLAEVAGFPRLKHVKKSMLGGQVSMQKCRTREITGIQNRKIFRFLVLCLVHTLVCHVYIEWKRTHYFSFI</sequence>
<reference evidence="6 7" key="1">
    <citation type="journal article" date="2018" name="Nat. Genet.">
        <title>The Rosa genome provides new insights in the design of modern roses.</title>
        <authorList>
            <person name="Bendahmane M."/>
        </authorList>
    </citation>
    <scope>NUCLEOTIDE SEQUENCE [LARGE SCALE GENOMIC DNA]</scope>
    <source>
        <strain evidence="7">cv. Old Blush</strain>
    </source>
</reference>
<dbReference type="Gramene" id="PRQ46461">
    <property type="protein sequence ID" value="PRQ46461"/>
    <property type="gene ID" value="RchiOBHm_Chr2g0089311"/>
</dbReference>
<keyword evidence="5" id="KW-0812">Transmembrane</keyword>
<evidence type="ECO:0000256" key="1">
    <source>
        <dbReference type="ARBA" id="ARBA00022679"/>
    </source>
</evidence>
<dbReference type="STRING" id="74649.A0A2P6RJ87"/>
<dbReference type="AlphaFoldDB" id="A0A2P6RJ87"/>